<reference evidence="1" key="1">
    <citation type="submission" date="2020-03" db="EMBL/GenBank/DDBJ databases">
        <title>The deep terrestrial virosphere.</title>
        <authorList>
            <person name="Holmfeldt K."/>
            <person name="Nilsson E."/>
            <person name="Simone D."/>
            <person name="Lopez-Fernandez M."/>
            <person name="Wu X."/>
            <person name="de Brujin I."/>
            <person name="Lundin D."/>
            <person name="Andersson A."/>
            <person name="Bertilsson S."/>
            <person name="Dopson M."/>
        </authorList>
    </citation>
    <scope>NUCLEOTIDE SEQUENCE</scope>
    <source>
        <strain evidence="1">MM415A00444</strain>
    </source>
</reference>
<evidence type="ECO:0000313" key="1">
    <source>
        <dbReference type="EMBL" id="QJA82093.1"/>
    </source>
</evidence>
<dbReference type="EMBL" id="MT142479">
    <property type="protein sequence ID" value="QJA82093.1"/>
    <property type="molecule type" value="Genomic_DNA"/>
</dbReference>
<proteinExistence type="predicted"/>
<protein>
    <submittedName>
        <fullName evidence="1">Uncharacterized protein</fullName>
    </submittedName>
</protein>
<dbReference type="AlphaFoldDB" id="A0A6M3KJ77"/>
<gene>
    <name evidence="1" type="ORF">MM415A00444_0008</name>
</gene>
<accession>A0A6M3KJ77</accession>
<sequence>MQDKDASQYVSVSTEVWNDLCDLVLNIIQVNRHLVRLVQKDKQEIFNRLESINDLCIKLNHRSVELEQGIIKIRKRTQ</sequence>
<organism evidence="1">
    <name type="scientific">viral metagenome</name>
    <dbReference type="NCBI Taxonomy" id="1070528"/>
    <lineage>
        <taxon>unclassified sequences</taxon>
        <taxon>metagenomes</taxon>
        <taxon>organismal metagenomes</taxon>
    </lineage>
</organism>
<name>A0A6M3KJ77_9ZZZZ</name>